<keyword evidence="2" id="KW-1185">Reference proteome</keyword>
<dbReference type="InterPro" id="IPR008271">
    <property type="entry name" value="Ser/Thr_kinase_AS"/>
</dbReference>
<dbReference type="STRING" id="5454.A0A163F2P6"/>
<dbReference type="GO" id="GO:0005634">
    <property type="term" value="C:nucleus"/>
    <property type="evidence" value="ECO:0007669"/>
    <property type="project" value="TreeGrafter"/>
</dbReference>
<dbReference type="SMART" id="SM00220">
    <property type="entry name" value="S_TKc"/>
    <property type="match status" value="1"/>
</dbReference>
<dbReference type="PANTHER" id="PTHR44167:SF24">
    <property type="entry name" value="SERINE_THREONINE-PROTEIN KINASE CHK2"/>
    <property type="match status" value="1"/>
</dbReference>
<evidence type="ECO:0000313" key="1">
    <source>
        <dbReference type="EMBL" id="KZM24104.1"/>
    </source>
</evidence>
<protein>
    <submittedName>
        <fullName evidence="1">ATP binding</fullName>
    </submittedName>
</protein>
<name>A0A163F2P6_DIDRA</name>
<dbReference type="SUPFAM" id="SSF56112">
    <property type="entry name" value="Protein kinase-like (PK-like)"/>
    <property type="match status" value="1"/>
</dbReference>
<gene>
    <name evidence="1" type="ORF">ST47_g4763</name>
</gene>
<dbReference type="Pfam" id="PF00069">
    <property type="entry name" value="Pkinase"/>
    <property type="match status" value="1"/>
</dbReference>
<sequence>MFKSDIALLLSTITALANAFSIAVYSDASRAADTPKSQRGVGLLLNGTCGRVRSSGPDKSFAHWLSSGNDEFILKDIPQSIFSAFNENIRPRLPQTRHIRLPLDTIPDQRIFVYEYLNNDFLNLVRNQIPVRARKEILNATLQGIADMHDRDVVHLDVKPDNILVNYRHVEKQVIIEKVQISDLENAAYLPKPWCIKGMLAGNDNWRSPEGHFKGELNKPSDLYSFGLVCIYAILGRVILGPDDDFKLHESKGALPAFIRLQRQVSYFGDKEGLNGLIKYVGDEEANCEILRMLWEERAADYIPYVPLSEWTDVDSTFKDLIRGLNNLNPSQRLTARQALDHPWFKGIETT</sequence>
<reference evidence="1 2" key="1">
    <citation type="journal article" date="2016" name="Sci. Rep.">
        <title>Draft genome sequencing and secretome analysis of fungal phytopathogen Ascochyta rabiei provides insight into the necrotrophic effector repertoire.</title>
        <authorList>
            <person name="Verma S."/>
            <person name="Gazara R.K."/>
            <person name="Nizam S."/>
            <person name="Parween S."/>
            <person name="Chattopadhyay D."/>
            <person name="Verma P.K."/>
        </authorList>
    </citation>
    <scope>NUCLEOTIDE SEQUENCE [LARGE SCALE GENOMIC DNA]</scope>
    <source>
        <strain evidence="1 2">ArDII</strain>
    </source>
</reference>
<dbReference type="Proteomes" id="UP000076837">
    <property type="component" value="Unassembled WGS sequence"/>
</dbReference>
<dbReference type="GO" id="GO:0044773">
    <property type="term" value="P:mitotic DNA damage checkpoint signaling"/>
    <property type="evidence" value="ECO:0007669"/>
    <property type="project" value="TreeGrafter"/>
</dbReference>
<evidence type="ECO:0000313" key="2">
    <source>
        <dbReference type="Proteomes" id="UP000076837"/>
    </source>
</evidence>
<organism evidence="1 2">
    <name type="scientific">Didymella rabiei</name>
    <name type="common">Chickpea ascochyta blight fungus</name>
    <name type="synonym">Mycosphaerella rabiei</name>
    <dbReference type="NCBI Taxonomy" id="5454"/>
    <lineage>
        <taxon>Eukaryota</taxon>
        <taxon>Fungi</taxon>
        <taxon>Dikarya</taxon>
        <taxon>Ascomycota</taxon>
        <taxon>Pezizomycotina</taxon>
        <taxon>Dothideomycetes</taxon>
        <taxon>Pleosporomycetidae</taxon>
        <taxon>Pleosporales</taxon>
        <taxon>Pleosporineae</taxon>
        <taxon>Didymellaceae</taxon>
        <taxon>Ascochyta</taxon>
    </lineage>
</organism>
<dbReference type="GO" id="GO:0004674">
    <property type="term" value="F:protein serine/threonine kinase activity"/>
    <property type="evidence" value="ECO:0007669"/>
    <property type="project" value="TreeGrafter"/>
</dbReference>
<dbReference type="InterPro" id="IPR000719">
    <property type="entry name" value="Prot_kinase_dom"/>
</dbReference>
<proteinExistence type="predicted"/>
<dbReference type="GO" id="GO:0005524">
    <property type="term" value="F:ATP binding"/>
    <property type="evidence" value="ECO:0007669"/>
    <property type="project" value="InterPro"/>
</dbReference>
<dbReference type="OrthoDB" id="4062651at2759"/>
<dbReference type="Gene3D" id="1.10.510.10">
    <property type="entry name" value="Transferase(Phosphotransferase) domain 1"/>
    <property type="match status" value="1"/>
</dbReference>
<dbReference type="PROSITE" id="PS00108">
    <property type="entry name" value="PROTEIN_KINASE_ST"/>
    <property type="match status" value="1"/>
</dbReference>
<accession>A0A163F2P6</accession>
<dbReference type="PROSITE" id="PS50011">
    <property type="entry name" value="PROTEIN_KINASE_DOM"/>
    <property type="match status" value="1"/>
</dbReference>
<dbReference type="EMBL" id="JYNV01000176">
    <property type="protein sequence ID" value="KZM24104.1"/>
    <property type="molecule type" value="Genomic_DNA"/>
</dbReference>
<dbReference type="PANTHER" id="PTHR44167">
    <property type="entry name" value="OVARIAN-SPECIFIC SERINE/THREONINE-PROTEIN KINASE LOK-RELATED"/>
    <property type="match status" value="1"/>
</dbReference>
<dbReference type="AlphaFoldDB" id="A0A163F2P6"/>
<dbReference type="InterPro" id="IPR011009">
    <property type="entry name" value="Kinase-like_dom_sf"/>
</dbReference>
<comment type="caution">
    <text evidence="1">The sequence shown here is derived from an EMBL/GenBank/DDBJ whole genome shotgun (WGS) entry which is preliminary data.</text>
</comment>